<dbReference type="EMBL" id="JACHVB010000014">
    <property type="protein sequence ID" value="MBC2593533.1"/>
    <property type="molecule type" value="Genomic_DNA"/>
</dbReference>
<organism evidence="1 2">
    <name type="scientific">Ruficoccus amylovorans</name>
    <dbReference type="NCBI Taxonomy" id="1804625"/>
    <lineage>
        <taxon>Bacteria</taxon>
        <taxon>Pseudomonadati</taxon>
        <taxon>Verrucomicrobiota</taxon>
        <taxon>Opitutia</taxon>
        <taxon>Puniceicoccales</taxon>
        <taxon>Cerasicoccaceae</taxon>
        <taxon>Ruficoccus</taxon>
    </lineage>
</organism>
<evidence type="ECO:0000313" key="1">
    <source>
        <dbReference type="EMBL" id="MBC2593533.1"/>
    </source>
</evidence>
<accession>A0A842HAL8</accession>
<keyword evidence="2" id="KW-1185">Reference proteome</keyword>
<dbReference type="RefSeq" id="WP_185674540.1">
    <property type="nucleotide sequence ID" value="NZ_JACHVB010000014.1"/>
</dbReference>
<dbReference type="Proteomes" id="UP000546464">
    <property type="component" value="Unassembled WGS sequence"/>
</dbReference>
<protein>
    <submittedName>
        <fullName evidence="1">Uncharacterized protein</fullName>
    </submittedName>
</protein>
<sequence length="147" mass="17156">MRKYRIHQTIEYIRSQLEFPFDAADVEERLDTVLAHYGVEIALTPEERQEFIRYLLPRGLAFEVGEMARIRQKQEDYRMGVHVPIPDDRTVERRRSRFFQQHAERLNRGLLILIGCLKSSPVGRAGCLRAPVNASYPLEGRRAECAE</sequence>
<proteinExistence type="predicted"/>
<comment type="caution">
    <text evidence="1">The sequence shown here is derived from an EMBL/GenBank/DDBJ whole genome shotgun (WGS) entry which is preliminary data.</text>
</comment>
<reference evidence="1 2" key="1">
    <citation type="submission" date="2020-07" db="EMBL/GenBank/DDBJ databases">
        <authorList>
            <person name="Feng X."/>
        </authorList>
    </citation>
    <scope>NUCLEOTIDE SEQUENCE [LARGE SCALE GENOMIC DNA]</scope>
    <source>
        <strain evidence="1 2">JCM31066</strain>
    </source>
</reference>
<evidence type="ECO:0000313" key="2">
    <source>
        <dbReference type="Proteomes" id="UP000546464"/>
    </source>
</evidence>
<name>A0A842HAL8_9BACT</name>
<gene>
    <name evidence="1" type="ORF">H5P28_04585</name>
</gene>
<dbReference type="AlphaFoldDB" id="A0A842HAL8"/>